<sequence length="98" mass="11590">MRIFSKGTLRTFWEEHPDARASLEFWYDTVDKTGFSNPNEVIQFFNGADTVGNGRVVFNIARNKYRLVVKFEYERQFAFVRFIGTHKEYDQIVDIANL</sequence>
<keyword evidence="2" id="KW-1185">Reference proteome</keyword>
<dbReference type="EMBL" id="QXED01000010">
    <property type="protein sequence ID" value="RIV18667.1"/>
    <property type="molecule type" value="Genomic_DNA"/>
</dbReference>
<dbReference type="GO" id="GO:0110001">
    <property type="term" value="C:toxin-antitoxin complex"/>
    <property type="evidence" value="ECO:0007669"/>
    <property type="project" value="InterPro"/>
</dbReference>
<dbReference type="RefSeq" id="WP_119670905.1">
    <property type="nucleotide sequence ID" value="NZ_QXED01000010.1"/>
</dbReference>
<evidence type="ECO:0000313" key="2">
    <source>
        <dbReference type="Proteomes" id="UP000283523"/>
    </source>
</evidence>
<dbReference type="GO" id="GO:0003723">
    <property type="term" value="F:RNA binding"/>
    <property type="evidence" value="ECO:0007669"/>
    <property type="project" value="InterPro"/>
</dbReference>
<name>A0A418LZ68_9BACT</name>
<reference evidence="1 2" key="1">
    <citation type="submission" date="2018-08" db="EMBL/GenBank/DDBJ databases">
        <title>Fibrisoma montanum sp. nov., isolated from Danxia mountain soil.</title>
        <authorList>
            <person name="Huang Y."/>
        </authorList>
    </citation>
    <scope>NUCLEOTIDE SEQUENCE [LARGE SCALE GENOMIC DNA]</scope>
    <source>
        <strain evidence="1 2">HYT19</strain>
    </source>
</reference>
<dbReference type="OrthoDB" id="9799912at2"/>
<gene>
    <name evidence="1" type="ORF">DYU11_27235</name>
</gene>
<organism evidence="1 2">
    <name type="scientific">Fibrisoma montanum</name>
    <dbReference type="NCBI Taxonomy" id="2305895"/>
    <lineage>
        <taxon>Bacteria</taxon>
        <taxon>Pseudomonadati</taxon>
        <taxon>Bacteroidota</taxon>
        <taxon>Cytophagia</taxon>
        <taxon>Cytophagales</taxon>
        <taxon>Spirosomataceae</taxon>
        <taxon>Fibrisoma</taxon>
    </lineage>
</organism>
<dbReference type="GO" id="GO:0004519">
    <property type="term" value="F:endonuclease activity"/>
    <property type="evidence" value="ECO:0007669"/>
    <property type="project" value="InterPro"/>
</dbReference>
<protein>
    <submittedName>
        <fullName evidence="1">Type II toxin-antitoxin system HigB family toxin</fullName>
    </submittedName>
</protein>
<dbReference type="InterPro" id="IPR018669">
    <property type="entry name" value="Toxin_HigB"/>
</dbReference>
<dbReference type="AlphaFoldDB" id="A0A418LZ68"/>
<dbReference type="Proteomes" id="UP000283523">
    <property type="component" value="Unassembled WGS sequence"/>
</dbReference>
<comment type="caution">
    <text evidence="1">The sequence shown here is derived from an EMBL/GenBank/DDBJ whole genome shotgun (WGS) entry which is preliminary data.</text>
</comment>
<accession>A0A418LZ68</accession>
<proteinExistence type="predicted"/>
<evidence type="ECO:0000313" key="1">
    <source>
        <dbReference type="EMBL" id="RIV18667.1"/>
    </source>
</evidence>
<dbReference type="Pfam" id="PF09907">
    <property type="entry name" value="HigB_toxin"/>
    <property type="match status" value="1"/>
</dbReference>